<dbReference type="EMBL" id="FOSZ01000007">
    <property type="protein sequence ID" value="SFL23008.1"/>
    <property type="molecule type" value="Genomic_DNA"/>
</dbReference>
<sequence length="214" mass="24129">MSSEFSHLVFETRAFLNELAENNTRDWFSANKARYDAELRIPAMGFLDTIGADLERAFEARPTAKLFRPQRDVRFSKDKTPYHLHLHMLWSTPPVGWFLGIGRDYLSVGGGIMGFDKAGLAAWRDAVDGPKGGELTEIIADLKAKGARIDEAELKRVPAPYDKTHPRGALLKRKSMTMWFDLSDQMVAEKGLERATLDAFQHLIPLQLALRDIA</sequence>
<dbReference type="PANTHER" id="PTHR36452">
    <property type="entry name" value="CHROMOSOME 12, WHOLE GENOME SHOTGUN SEQUENCE"/>
    <property type="match status" value="1"/>
</dbReference>
<dbReference type="NCBIfam" id="TIGR02453">
    <property type="entry name" value="TIGR02453 family protein"/>
    <property type="match status" value="1"/>
</dbReference>
<dbReference type="PANTHER" id="PTHR36452:SF1">
    <property type="entry name" value="DUF2461 DOMAIN-CONTAINING PROTEIN"/>
    <property type="match status" value="1"/>
</dbReference>
<evidence type="ECO:0000313" key="1">
    <source>
        <dbReference type="EMBL" id="SFL23008.1"/>
    </source>
</evidence>
<dbReference type="RefSeq" id="WP_212611550.1">
    <property type="nucleotide sequence ID" value="NZ_FOSZ01000007.1"/>
</dbReference>
<gene>
    <name evidence="1" type="ORF">SAMN04488036_10761</name>
</gene>
<proteinExistence type="predicted"/>
<reference evidence="2" key="1">
    <citation type="submission" date="2016-10" db="EMBL/GenBank/DDBJ databases">
        <authorList>
            <person name="Varghese N."/>
            <person name="Submissions S."/>
        </authorList>
    </citation>
    <scope>NUCLEOTIDE SEQUENCE [LARGE SCALE GENOMIC DNA]</scope>
    <source>
        <strain evidence="2">DSM 28453</strain>
    </source>
</reference>
<evidence type="ECO:0000313" key="2">
    <source>
        <dbReference type="Proteomes" id="UP000198851"/>
    </source>
</evidence>
<dbReference type="Pfam" id="PF09365">
    <property type="entry name" value="DUF2461"/>
    <property type="match status" value="1"/>
</dbReference>
<organism evidence="1 2">
    <name type="scientific">Shimia haliotis</name>
    <dbReference type="NCBI Taxonomy" id="1280847"/>
    <lineage>
        <taxon>Bacteria</taxon>
        <taxon>Pseudomonadati</taxon>
        <taxon>Pseudomonadota</taxon>
        <taxon>Alphaproteobacteria</taxon>
        <taxon>Rhodobacterales</taxon>
        <taxon>Roseobacteraceae</taxon>
    </lineage>
</organism>
<dbReference type="Proteomes" id="UP000198851">
    <property type="component" value="Unassembled WGS sequence"/>
</dbReference>
<dbReference type="InterPro" id="IPR012808">
    <property type="entry name" value="CHP02453"/>
</dbReference>
<dbReference type="AlphaFoldDB" id="A0A1I4FYN0"/>
<keyword evidence="2" id="KW-1185">Reference proteome</keyword>
<dbReference type="PIRSF" id="PIRSF028451">
    <property type="entry name" value="UCP028451"/>
    <property type="match status" value="1"/>
</dbReference>
<dbReference type="InterPro" id="IPR015996">
    <property type="entry name" value="UCP028451"/>
</dbReference>
<dbReference type="STRING" id="1280847.SAMN04488036_10761"/>
<name>A0A1I4FYN0_9RHOB</name>
<accession>A0A1I4FYN0</accession>
<protein>
    <submittedName>
        <fullName evidence="1">TIGR02453 family protein</fullName>
    </submittedName>
</protein>